<dbReference type="GO" id="GO:0004376">
    <property type="term" value="F:GPI mannosyltransferase activity"/>
    <property type="evidence" value="ECO:0007669"/>
    <property type="project" value="InterPro"/>
</dbReference>
<organism evidence="11 12">
    <name type="scientific">Alicyclobacillus mengziensis</name>
    <dbReference type="NCBI Taxonomy" id="2931921"/>
    <lineage>
        <taxon>Bacteria</taxon>
        <taxon>Bacillati</taxon>
        <taxon>Bacillota</taxon>
        <taxon>Bacilli</taxon>
        <taxon>Bacillales</taxon>
        <taxon>Alicyclobacillaceae</taxon>
        <taxon>Alicyclobacillus</taxon>
    </lineage>
</organism>
<dbReference type="PANTHER" id="PTHR12468:SF2">
    <property type="entry name" value="GPI MANNOSYLTRANSFERASE 2"/>
    <property type="match status" value="1"/>
</dbReference>
<evidence type="ECO:0000256" key="7">
    <source>
        <dbReference type="ARBA" id="ARBA00022824"/>
    </source>
</evidence>
<evidence type="ECO:0000256" key="9">
    <source>
        <dbReference type="ARBA" id="ARBA00023136"/>
    </source>
</evidence>
<feature type="transmembrane region" description="Helical" evidence="10">
    <location>
        <begin position="306"/>
        <end position="322"/>
    </location>
</feature>
<dbReference type="GO" id="GO:0016020">
    <property type="term" value="C:membrane"/>
    <property type="evidence" value="ECO:0007669"/>
    <property type="project" value="GOC"/>
</dbReference>
<evidence type="ECO:0000256" key="4">
    <source>
        <dbReference type="ARBA" id="ARBA00022676"/>
    </source>
</evidence>
<keyword evidence="3" id="KW-0337">GPI-anchor biosynthesis</keyword>
<gene>
    <name evidence="11" type="ORF">JZ786_13400</name>
</gene>
<evidence type="ECO:0000313" key="12">
    <source>
        <dbReference type="Proteomes" id="UP000663505"/>
    </source>
</evidence>
<dbReference type="GO" id="GO:0031501">
    <property type="term" value="C:mannosyltransferase complex"/>
    <property type="evidence" value="ECO:0007669"/>
    <property type="project" value="TreeGrafter"/>
</dbReference>
<dbReference type="GO" id="GO:0006506">
    <property type="term" value="P:GPI anchor biosynthetic process"/>
    <property type="evidence" value="ECO:0007669"/>
    <property type="project" value="UniProtKB-KW"/>
</dbReference>
<feature type="transmembrane region" description="Helical" evidence="10">
    <location>
        <begin position="125"/>
        <end position="156"/>
    </location>
</feature>
<feature type="transmembrane region" description="Helical" evidence="10">
    <location>
        <begin position="89"/>
        <end position="113"/>
    </location>
</feature>
<feature type="transmembrane region" description="Helical" evidence="10">
    <location>
        <begin position="168"/>
        <end position="193"/>
    </location>
</feature>
<dbReference type="KEGG" id="afx:JZ786_13400"/>
<feature type="transmembrane region" description="Helical" evidence="10">
    <location>
        <begin position="279"/>
        <end position="299"/>
    </location>
</feature>
<protein>
    <recommendedName>
        <fullName evidence="13">Mannosyltransferase PIG-V</fullName>
    </recommendedName>
</protein>
<name>A0A9X7VW18_9BACL</name>
<feature type="transmembrane region" description="Helical" evidence="10">
    <location>
        <begin position="334"/>
        <end position="352"/>
    </location>
</feature>
<evidence type="ECO:0000256" key="6">
    <source>
        <dbReference type="ARBA" id="ARBA00022692"/>
    </source>
</evidence>
<dbReference type="EMBL" id="CP071182">
    <property type="protein sequence ID" value="QSO45567.1"/>
    <property type="molecule type" value="Genomic_DNA"/>
</dbReference>
<keyword evidence="8 10" id="KW-1133">Transmembrane helix</keyword>
<keyword evidence="4" id="KW-0328">Glycosyltransferase</keyword>
<dbReference type="Pfam" id="PF04188">
    <property type="entry name" value="Mannosyl_trans2"/>
    <property type="match status" value="1"/>
</dbReference>
<keyword evidence="5" id="KW-0808">Transferase</keyword>
<keyword evidence="9 10" id="KW-0472">Membrane</keyword>
<feature type="transmembrane region" description="Helical" evidence="10">
    <location>
        <begin position="6"/>
        <end position="27"/>
    </location>
</feature>
<feature type="transmembrane region" description="Helical" evidence="10">
    <location>
        <begin position="214"/>
        <end position="232"/>
    </location>
</feature>
<evidence type="ECO:0000256" key="5">
    <source>
        <dbReference type="ARBA" id="ARBA00022679"/>
    </source>
</evidence>
<dbReference type="GO" id="GO:0000009">
    <property type="term" value="F:alpha-1,6-mannosyltransferase activity"/>
    <property type="evidence" value="ECO:0007669"/>
    <property type="project" value="InterPro"/>
</dbReference>
<evidence type="ECO:0000256" key="1">
    <source>
        <dbReference type="ARBA" id="ARBA00004477"/>
    </source>
</evidence>
<keyword evidence="7" id="KW-0256">Endoplasmic reticulum</keyword>
<comment type="pathway">
    <text evidence="2">Glycolipid biosynthesis; glycosylphosphatidylinositol-anchor biosynthesis.</text>
</comment>
<accession>A0A9X7VW18</accession>
<dbReference type="Proteomes" id="UP000663505">
    <property type="component" value="Chromosome"/>
</dbReference>
<sequence length="385" mass="45576">MRQRLIFTLVVYLVNKVFITLPALYAVSRNPALLKHKSLLSFLLVENLSRWDSTWYAKIARTGYDLYTAAFFPLYPFLMRLFSHWTHLGIIQSGILISNVCFLMVLWFAYGLFRVDFNERETKRIIWLMALFPTSYYFSAVYTESLFALFCVWMLYAMRTQTWWASGVSGFFASMARTMGVFLAVPFAFDYFGILRLRDLLRIHQKLRRNWGQFLWVVFIPLGLGVYMAYLHQRFGDPLAFSHAEHFWHRSFHNPMGTIVYGLQDYSRYILHPDWKWKMFGYTLTHSLWVLALIGMILWSLFSLRISYWLVLVYSLLIPLSSPNFQGADYFMSITRYTLVVIPLYIALYLMLRRAKWLYMSFLTASSLFLMDLVYLWTVNAGFIA</sequence>
<dbReference type="InterPro" id="IPR007315">
    <property type="entry name" value="PIG-V/Gpi18"/>
</dbReference>
<proteinExistence type="predicted"/>
<evidence type="ECO:0000256" key="8">
    <source>
        <dbReference type="ARBA" id="ARBA00022989"/>
    </source>
</evidence>
<reference evidence="11 12" key="1">
    <citation type="submission" date="2021-02" db="EMBL/GenBank/DDBJ databases">
        <title>Alicyclobacillus curvatus sp. nov. and Alicyclobacillus mengziensis sp. nov., two acidophilic bacteria isolated from acid mine drainage.</title>
        <authorList>
            <person name="Huang Y."/>
        </authorList>
    </citation>
    <scope>NUCLEOTIDE SEQUENCE [LARGE SCALE GENOMIC DNA]</scope>
    <source>
        <strain evidence="11 12">S30H14</strain>
    </source>
</reference>
<dbReference type="AlphaFoldDB" id="A0A9X7VW18"/>
<keyword evidence="6 10" id="KW-0812">Transmembrane</keyword>
<evidence type="ECO:0008006" key="13">
    <source>
        <dbReference type="Google" id="ProtNLM"/>
    </source>
</evidence>
<evidence type="ECO:0000256" key="10">
    <source>
        <dbReference type="SAM" id="Phobius"/>
    </source>
</evidence>
<keyword evidence="12" id="KW-1185">Reference proteome</keyword>
<evidence type="ECO:0000256" key="3">
    <source>
        <dbReference type="ARBA" id="ARBA00022502"/>
    </source>
</evidence>
<dbReference type="PANTHER" id="PTHR12468">
    <property type="entry name" value="GPI MANNOSYLTRANSFERASE 2"/>
    <property type="match status" value="1"/>
</dbReference>
<dbReference type="RefSeq" id="WP_206654936.1">
    <property type="nucleotide sequence ID" value="NZ_CP071182.1"/>
</dbReference>
<evidence type="ECO:0000256" key="2">
    <source>
        <dbReference type="ARBA" id="ARBA00004687"/>
    </source>
</evidence>
<comment type="subcellular location">
    <subcellularLocation>
        <location evidence="1">Endoplasmic reticulum membrane</location>
        <topology evidence="1">Multi-pass membrane protein</topology>
    </subcellularLocation>
</comment>
<feature type="transmembrane region" description="Helical" evidence="10">
    <location>
        <begin position="357"/>
        <end position="377"/>
    </location>
</feature>
<evidence type="ECO:0000313" key="11">
    <source>
        <dbReference type="EMBL" id="QSO45567.1"/>
    </source>
</evidence>